<name>A0A1R1I7K0_9RHOO</name>
<evidence type="ECO:0000256" key="1">
    <source>
        <dbReference type="SAM" id="Phobius"/>
    </source>
</evidence>
<dbReference type="STRING" id="418702.BJN45_05840"/>
<dbReference type="EMBL" id="MTHD01000002">
    <property type="protein sequence ID" value="OMG54722.1"/>
    <property type="molecule type" value="Genomic_DNA"/>
</dbReference>
<keyword evidence="1" id="KW-0812">Transmembrane</keyword>
<keyword evidence="1" id="KW-0472">Membrane</keyword>
<dbReference type="RefSeq" id="WP_076093047.1">
    <property type="nucleotide sequence ID" value="NZ_MTHD01000002.1"/>
</dbReference>
<evidence type="ECO:0000313" key="3">
    <source>
        <dbReference type="Proteomes" id="UP000187526"/>
    </source>
</evidence>
<keyword evidence="1" id="KW-1133">Transmembrane helix</keyword>
<reference evidence="2 3" key="1">
    <citation type="submission" date="2016-10" db="EMBL/GenBank/DDBJ databases">
        <title>Alkaliphiles isolated from bioreactors.</title>
        <authorList>
            <person name="Salah Z."/>
            <person name="Rout S.P."/>
            <person name="Humphreys P.N."/>
        </authorList>
    </citation>
    <scope>NUCLEOTIDE SEQUENCE [LARGE SCALE GENOMIC DNA]</scope>
    <source>
        <strain evidence="2 3">ZS02</strain>
    </source>
</reference>
<proteinExistence type="predicted"/>
<organism evidence="2 3">
    <name type="scientific">Azonexus hydrophilus</name>
    <dbReference type="NCBI Taxonomy" id="418702"/>
    <lineage>
        <taxon>Bacteria</taxon>
        <taxon>Pseudomonadati</taxon>
        <taxon>Pseudomonadota</taxon>
        <taxon>Betaproteobacteria</taxon>
        <taxon>Rhodocyclales</taxon>
        <taxon>Azonexaceae</taxon>
        <taxon>Azonexus</taxon>
    </lineage>
</organism>
<comment type="caution">
    <text evidence="2">The sequence shown here is derived from an EMBL/GenBank/DDBJ whole genome shotgun (WGS) entry which is preliminary data.</text>
</comment>
<feature type="transmembrane region" description="Helical" evidence="1">
    <location>
        <begin position="12"/>
        <end position="29"/>
    </location>
</feature>
<feature type="transmembrane region" description="Helical" evidence="1">
    <location>
        <begin position="41"/>
        <end position="62"/>
    </location>
</feature>
<keyword evidence="3" id="KW-1185">Reference proteome</keyword>
<protein>
    <recommendedName>
        <fullName evidence="4">Prokaryotic cytochrome C oxidase subunit IV family protein</fullName>
    </recommendedName>
</protein>
<dbReference type="Proteomes" id="UP000187526">
    <property type="component" value="Unassembled WGS sequence"/>
</dbReference>
<feature type="transmembrane region" description="Helical" evidence="1">
    <location>
        <begin position="74"/>
        <end position="93"/>
    </location>
</feature>
<dbReference type="OrthoDB" id="9181767at2"/>
<sequence>MNTPPCTPSTRLLPLAGVWLMLVVLTLLSPGLGDWLHGSTALPWLVAAIIWLKGWLICRHFIESGLTHPFIRRVLDGFILVTPVALVLIALFGPQFARWATL</sequence>
<gene>
    <name evidence="2" type="ORF">BJN45_05840</name>
</gene>
<evidence type="ECO:0008006" key="4">
    <source>
        <dbReference type="Google" id="ProtNLM"/>
    </source>
</evidence>
<dbReference type="AlphaFoldDB" id="A0A1R1I7K0"/>
<accession>A0A1R1I7K0</accession>
<evidence type="ECO:0000313" key="2">
    <source>
        <dbReference type="EMBL" id="OMG54722.1"/>
    </source>
</evidence>